<evidence type="ECO:0000313" key="2">
    <source>
        <dbReference type="EMBL" id="KAK2106049.1"/>
    </source>
</evidence>
<proteinExistence type="predicted"/>
<reference evidence="2 3" key="1">
    <citation type="submission" date="2023-05" db="EMBL/GenBank/DDBJ databases">
        <title>B98-5 Cell Line De Novo Hybrid Assembly: An Optical Mapping Approach.</title>
        <authorList>
            <person name="Kananen K."/>
            <person name="Auerbach J.A."/>
            <person name="Kautto E."/>
            <person name="Blachly J.S."/>
        </authorList>
    </citation>
    <scope>NUCLEOTIDE SEQUENCE [LARGE SCALE GENOMIC DNA]</scope>
    <source>
        <strain evidence="2">B95-8</strain>
        <tissue evidence="2">Cell line</tissue>
    </source>
</reference>
<keyword evidence="3" id="KW-1185">Reference proteome</keyword>
<evidence type="ECO:0000256" key="1">
    <source>
        <dbReference type="SAM" id="MobiDB-lite"/>
    </source>
</evidence>
<accession>A0ABQ9V9L5</accession>
<feature type="non-terminal residue" evidence="2">
    <location>
        <position position="53"/>
    </location>
</feature>
<name>A0ABQ9V9L5_SAGOE</name>
<evidence type="ECO:0000313" key="3">
    <source>
        <dbReference type="Proteomes" id="UP001266305"/>
    </source>
</evidence>
<protein>
    <submittedName>
        <fullName evidence="2">Uncharacterized protein</fullName>
    </submittedName>
</protein>
<feature type="region of interest" description="Disordered" evidence="1">
    <location>
        <begin position="1"/>
        <end position="53"/>
    </location>
</feature>
<dbReference type="EMBL" id="JASSZA010000007">
    <property type="protein sequence ID" value="KAK2106049.1"/>
    <property type="molecule type" value="Genomic_DNA"/>
</dbReference>
<gene>
    <name evidence="2" type="ORF">P7K49_015563</name>
</gene>
<comment type="caution">
    <text evidence="2">The sequence shown here is derived from an EMBL/GenBank/DDBJ whole genome shotgun (WGS) entry which is preliminary data.</text>
</comment>
<feature type="non-terminal residue" evidence="2">
    <location>
        <position position="1"/>
    </location>
</feature>
<dbReference type="Proteomes" id="UP001266305">
    <property type="component" value="Unassembled WGS sequence"/>
</dbReference>
<sequence length="53" mass="5643">KLCGLKGSAKPGDEARQQRGPGGTRPESGPPASEWRAPRSRALGQSFRAGRLR</sequence>
<organism evidence="2 3">
    <name type="scientific">Saguinus oedipus</name>
    <name type="common">Cotton-top tamarin</name>
    <name type="synonym">Oedipomidas oedipus</name>
    <dbReference type="NCBI Taxonomy" id="9490"/>
    <lineage>
        <taxon>Eukaryota</taxon>
        <taxon>Metazoa</taxon>
        <taxon>Chordata</taxon>
        <taxon>Craniata</taxon>
        <taxon>Vertebrata</taxon>
        <taxon>Euteleostomi</taxon>
        <taxon>Mammalia</taxon>
        <taxon>Eutheria</taxon>
        <taxon>Euarchontoglires</taxon>
        <taxon>Primates</taxon>
        <taxon>Haplorrhini</taxon>
        <taxon>Platyrrhini</taxon>
        <taxon>Cebidae</taxon>
        <taxon>Callitrichinae</taxon>
        <taxon>Saguinus</taxon>
    </lineage>
</organism>